<dbReference type="CDD" id="cd00082">
    <property type="entry name" value="HisKA"/>
    <property type="match status" value="1"/>
</dbReference>
<keyword evidence="4" id="KW-0808">Transferase</keyword>
<feature type="domain" description="PAC" evidence="10">
    <location>
        <begin position="138"/>
        <end position="190"/>
    </location>
</feature>
<dbReference type="PRINTS" id="PR00344">
    <property type="entry name" value="BCTRLSENSOR"/>
</dbReference>
<dbReference type="InterPro" id="IPR003661">
    <property type="entry name" value="HisK_dim/P_dom"/>
</dbReference>
<dbReference type="PROSITE" id="PS50112">
    <property type="entry name" value="PAS"/>
    <property type="match status" value="1"/>
</dbReference>
<evidence type="ECO:0000259" key="10">
    <source>
        <dbReference type="PROSITE" id="PS50113"/>
    </source>
</evidence>
<dbReference type="InterPro" id="IPR036097">
    <property type="entry name" value="HisK_dim/P_sf"/>
</dbReference>
<dbReference type="InterPro" id="IPR035965">
    <property type="entry name" value="PAS-like_dom_sf"/>
</dbReference>
<evidence type="ECO:0000256" key="7">
    <source>
        <dbReference type="SAM" id="MobiDB-lite"/>
    </source>
</evidence>
<accession>A0ABV9I5A5</accession>
<dbReference type="SUPFAM" id="SSF55874">
    <property type="entry name" value="ATPase domain of HSP90 chaperone/DNA topoisomerase II/histidine kinase"/>
    <property type="match status" value="1"/>
</dbReference>
<evidence type="ECO:0000256" key="2">
    <source>
        <dbReference type="ARBA" id="ARBA00012438"/>
    </source>
</evidence>
<proteinExistence type="predicted"/>
<gene>
    <name evidence="11" type="ORF">ACFO0D_04220</name>
</gene>
<dbReference type="GO" id="GO:0005524">
    <property type="term" value="F:ATP binding"/>
    <property type="evidence" value="ECO:0007669"/>
    <property type="project" value="UniProtKB-KW"/>
</dbReference>
<dbReference type="InterPro" id="IPR000700">
    <property type="entry name" value="PAS-assoc_C"/>
</dbReference>
<dbReference type="PANTHER" id="PTHR42878">
    <property type="entry name" value="TWO-COMPONENT HISTIDINE KINASE"/>
    <property type="match status" value="1"/>
</dbReference>
<keyword evidence="5" id="KW-0418">Kinase</keyword>
<dbReference type="EC" id="2.7.13.3" evidence="2"/>
<protein>
    <recommendedName>
        <fullName evidence="2">histidine kinase</fullName>
        <ecNumber evidence="2">2.7.13.3</ecNumber>
    </recommendedName>
</protein>
<dbReference type="PROSITE" id="PS50109">
    <property type="entry name" value="HIS_KIN"/>
    <property type="match status" value="1"/>
</dbReference>
<evidence type="ECO:0000259" key="9">
    <source>
        <dbReference type="PROSITE" id="PS50112"/>
    </source>
</evidence>
<dbReference type="Gene3D" id="1.10.287.130">
    <property type="match status" value="1"/>
</dbReference>
<dbReference type="Pfam" id="PF13426">
    <property type="entry name" value="PAS_9"/>
    <property type="match status" value="1"/>
</dbReference>
<name>A0ABV9I5A5_9DEIO</name>
<feature type="compositionally biased region" description="Basic and acidic residues" evidence="7">
    <location>
        <begin position="1"/>
        <end position="13"/>
    </location>
</feature>
<dbReference type="Gene3D" id="3.30.565.10">
    <property type="entry name" value="Histidine kinase-like ATPase, C-terminal domain"/>
    <property type="match status" value="1"/>
</dbReference>
<feature type="domain" description="Histidine kinase" evidence="8">
    <location>
        <begin position="219"/>
        <end position="432"/>
    </location>
</feature>
<dbReference type="InterPro" id="IPR050351">
    <property type="entry name" value="BphY/WalK/GraS-like"/>
</dbReference>
<dbReference type="SMART" id="SM00388">
    <property type="entry name" value="HisKA"/>
    <property type="match status" value="1"/>
</dbReference>
<dbReference type="NCBIfam" id="TIGR00229">
    <property type="entry name" value="sensory_box"/>
    <property type="match status" value="1"/>
</dbReference>
<dbReference type="SUPFAM" id="SSF55785">
    <property type="entry name" value="PYP-like sensor domain (PAS domain)"/>
    <property type="match status" value="1"/>
</dbReference>
<evidence type="ECO:0000256" key="5">
    <source>
        <dbReference type="ARBA" id="ARBA00022777"/>
    </source>
</evidence>
<comment type="catalytic activity">
    <reaction evidence="1">
        <text>ATP + protein L-histidine = ADP + protein N-phospho-L-histidine.</text>
        <dbReference type="EC" id="2.7.13.3"/>
    </reaction>
</comment>
<dbReference type="Proteomes" id="UP001595952">
    <property type="component" value="Unassembled WGS sequence"/>
</dbReference>
<comment type="caution">
    <text evidence="11">The sequence shown here is derived from an EMBL/GenBank/DDBJ whole genome shotgun (WGS) entry which is preliminary data.</text>
</comment>
<dbReference type="Pfam" id="PF00512">
    <property type="entry name" value="HisKA"/>
    <property type="match status" value="1"/>
</dbReference>
<dbReference type="InterPro" id="IPR036890">
    <property type="entry name" value="HATPase_C_sf"/>
</dbReference>
<dbReference type="InterPro" id="IPR000014">
    <property type="entry name" value="PAS"/>
</dbReference>
<keyword evidence="11" id="KW-0547">Nucleotide-binding</keyword>
<evidence type="ECO:0000256" key="3">
    <source>
        <dbReference type="ARBA" id="ARBA00022553"/>
    </source>
</evidence>
<dbReference type="RefSeq" id="WP_380060561.1">
    <property type="nucleotide sequence ID" value="NZ_JBHSEI010000001.1"/>
</dbReference>
<dbReference type="Gene3D" id="3.30.450.20">
    <property type="entry name" value="PAS domain"/>
    <property type="match status" value="1"/>
</dbReference>
<keyword evidence="3" id="KW-0597">Phosphoprotein</keyword>
<keyword evidence="6" id="KW-0472">Membrane</keyword>
<dbReference type="SMART" id="SM00091">
    <property type="entry name" value="PAS"/>
    <property type="match status" value="1"/>
</dbReference>
<feature type="region of interest" description="Disordered" evidence="7">
    <location>
        <begin position="1"/>
        <end position="25"/>
    </location>
</feature>
<sequence>MTALRRRAEDRAGEQPNAGPQPRLPEGQALIDELRQQQHELHVHQIELQLQMEQLIEANTELQLARAEYSDLFDFAPIGYLTLDRSGQILRANLTAGQQLGLPREALLRKRLSFFVDPSQTSSLTLFLRRVFETRVRRTLELRLNGPDGRPFYAQIEAVAADDERTQATVCRAAIIDITPQREAQDEVLRLNATLEERVEQRTAHIGQLNEELEALMYSVTHDLQMPLRHIRAFTGRLTAGDPVGQDEQARYAQHVLNSADRMEQLLGALMTYFRLSRQRVKFMPVDLNRVLRETSRGLQADLESGPIKLTSEPLPTVTGDIGAMKLVFAQLLSNAVKFSRGREAATIHVCAQETPREYIVCVQDNGVGFNMRQKGRLFGMFQRLHSERDFEGTGVGLALVRRIVLRHGGRVWAEGKQDQGATFWFSLPKRPPMLDDAPDRRSAEGHGATSPR</sequence>
<evidence type="ECO:0000259" key="8">
    <source>
        <dbReference type="PROSITE" id="PS50109"/>
    </source>
</evidence>
<feature type="region of interest" description="Disordered" evidence="7">
    <location>
        <begin position="433"/>
        <end position="453"/>
    </location>
</feature>
<reference evidence="12" key="1">
    <citation type="journal article" date="2019" name="Int. J. Syst. Evol. Microbiol.">
        <title>The Global Catalogue of Microorganisms (GCM) 10K type strain sequencing project: providing services to taxonomists for standard genome sequencing and annotation.</title>
        <authorList>
            <consortium name="The Broad Institute Genomics Platform"/>
            <consortium name="The Broad Institute Genome Sequencing Center for Infectious Disease"/>
            <person name="Wu L."/>
            <person name="Ma J."/>
        </authorList>
    </citation>
    <scope>NUCLEOTIDE SEQUENCE [LARGE SCALE GENOMIC DNA]</scope>
    <source>
        <strain evidence="12">CCUG 55995</strain>
    </source>
</reference>
<evidence type="ECO:0000256" key="1">
    <source>
        <dbReference type="ARBA" id="ARBA00000085"/>
    </source>
</evidence>
<keyword evidence="12" id="KW-1185">Reference proteome</keyword>
<dbReference type="PANTHER" id="PTHR42878:SF15">
    <property type="entry name" value="BACTERIOPHYTOCHROME"/>
    <property type="match status" value="1"/>
</dbReference>
<dbReference type="EMBL" id="JBHSEI010000001">
    <property type="protein sequence ID" value="MFC4637544.1"/>
    <property type="molecule type" value="Genomic_DNA"/>
</dbReference>
<evidence type="ECO:0000313" key="12">
    <source>
        <dbReference type="Proteomes" id="UP001595952"/>
    </source>
</evidence>
<feature type="domain" description="PAS" evidence="9">
    <location>
        <begin position="65"/>
        <end position="135"/>
    </location>
</feature>
<dbReference type="InterPro" id="IPR003594">
    <property type="entry name" value="HATPase_dom"/>
</dbReference>
<dbReference type="PROSITE" id="PS50113">
    <property type="entry name" value="PAC"/>
    <property type="match status" value="1"/>
</dbReference>
<keyword evidence="11" id="KW-0067">ATP-binding</keyword>
<evidence type="ECO:0000313" key="11">
    <source>
        <dbReference type="EMBL" id="MFC4637544.1"/>
    </source>
</evidence>
<evidence type="ECO:0000256" key="4">
    <source>
        <dbReference type="ARBA" id="ARBA00022679"/>
    </source>
</evidence>
<dbReference type="SUPFAM" id="SSF47384">
    <property type="entry name" value="Homodimeric domain of signal transducing histidine kinase"/>
    <property type="match status" value="1"/>
</dbReference>
<dbReference type="InterPro" id="IPR005467">
    <property type="entry name" value="His_kinase_dom"/>
</dbReference>
<dbReference type="Pfam" id="PF02518">
    <property type="entry name" value="HATPase_c"/>
    <property type="match status" value="1"/>
</dbReference>
<evidence type="ECO:0000256" key="6">
    <source>
        <dbReference type="ARBA" id="ARBA00023136"/>
    </source>
</evidence>
<dbReference type="SMART" id="SM00387">
    <property type="entry name" value="HATPase_c"/>
    <property type="match status" value="1"/>
</dbReference>
<organism evidence="11 12">
    <name type="scientific">Deinococcus hohokamensis</name>
    <dbReference type="NCBI Taxonomy" id="309883"/>
    <lineage>
        <taxon>Bacteria</taxon>
        <taxon>Thermotogati</taxon>
        <taxon>Deinococcota</taxon>
        <taxon>Deinococci</taxon>
        <taxon>Deinococcales</taxon>
        <taxon>Deinococcaceae</taxon>
        <taxon>Deinococcus</taxon>
    </lineage>
</organism>
<dbReference type="CDD" id="cd00130">
    <property type="entry name" value="PAS"/>
    <property type="match status" value="1"/>
</dbReference>
<dbReference type="InterPro" id="IPR004358">
    <property type="entry name" value="Sig_transdc_His_kin-like_C"/>
</dbReference>